<sequence length="191" mass="21117">MALQDADFVIPIEFICKVVKRWVGRAFGDTVISDWASAAFHTAIHSPRTDLTLLSLRLLSILSIPNTLQSYLSLGGLLASAVSRLEHRNRTHLTSPSTDESIVLQILQICSSLISSQVDFTYDQFRIFAFVVYQSALLSQVSPSIAVLKSSLALLQTCLKHPQFVQVLRSFPKDISGCDSAPAFTIRKMAF</sequence>
<proteinExistence type="predicted"/>
<dbReference type="AlphaFoldDB" id="A0A0J8AWS1"/>
<name>A0A0J8AWS1_BETVV</name>
<dbReference type="EMBL" id="KQ104564">
    <property type="protein sequence ID" value="KMS93289.1"/>
    <property type="molecule type" value="Genomic_DNA"/>
</dbReference>
<evidence type="ECO:0000313" key="1">
    <source>
        <dbReference type="EMBL" id="KMS93289.1"/>
    </source>
</evidence>
<gene>
    <name evidence="1" type="ORF">BVRB_032980</name>
</gene>
<accession>A0A0J8AWS1</accession>
<feature type="non-terminal residue" evidence="1">
    <location>
        <position position="191"/>
    </location>
</feature>
<reference evidence="1 2" key="1">
    <citation type="journal article" date="2014" name="Nature">
        <title>The genome of the recently domesticated crop plant sugar beet (Beta vulgaris).</title>
        <authorList>
            <person name="Dohm J.C."/>
            <person name="Minoche A.E."/>
            <person name="Holtgrawe D."/>
            <person name="Capella-Gutierrez S."/>
            <person name="Zakrzewski F."/>
            <person name="Tafer H."/>
            <person name="Rupp O."/>
            <person name="Sorensen T.R."/>
            <person name="Stracke R."/>
            <person name="Reinhardt R."/>
            <person name="Goesmann A."/>
            <person name="Kraft T."/>
            <person name="Schulz B."/>
            <person name="Stadler P.F."/>
            <person name="Schmidt T."/>
            <person name="Gabaldon T."/>
            <person name="Lehrach H."/>
            <person name="Weisshaar B."/>
            <person name="Himmelbauer H."/>
        </authorList>
    </citation>
    <scope>NUCLEOTIDE SEQUENCE [LARGE SCALE GENOMIC DNA]</scope>
    <source>
        <tissue evidence="1">Taproot</tissue>
    </source>
</reference>
<dbReference type="Proteomes" id="UP000035740">
    <property type="component" value="Unassembled WGS sequence"/>
</dbReference>
<keyword evidence="2" id="KW-1185">Reference proteome</keyword>
<evidence type="ECO:0000313" key="2">
    <source>
        <dbReference type="Proteomes" id="UP000035740"/>
    </source>
</evidence>
<organism evidence="1 2">
    <name type="scientific">Beta vulgaris subsp. vulgaris</name>
    <name type="common">Beet</name>
    <dbReference type="NCBI Taxonomy" id="3555"/>
    <lineage>
        <taxon>Eukaryota</taxon>
        <taxon>Viridiplantae</taxon>
        <taxon>Streptophyta</taxon>
        <taxon>Embryophyta</taxon>
        <taxon>Tracheophyta</taxon>
        <taxon>Spermatophyta</taxon>
        <taxon>Magnoliopsida</taxon>
        <taxon>eudicotyledons</taxon>
        <taxon>Gunneridae</taxon>
        <taxon>Pentapetalae</taxon>
        <taxon>Caryophyllales</taxon>
        <taxon>Chenopodiaceae</taxon>
        <taxon>Betoideae</taxon>
        <taxon>Beta</taxon>
    </lineage>
</organism>
<protein>
    <submittedName>
        <fullName evidence="1">Uncharacterized protein</fullName>
    </submittedName>
</protein>
<dbReference type="Gramene" id="KMS93289">
    <property type="protein sequence ID" value="KMS93289"/>
    <property type="gene ID" value="BVRB_032980"/>
</dbReference>